<protein>
    <submittedName>
        <fullName evidence="2">Uncharacterized protein</fullName>
    </submittedName>
</protein>
<keyword evidence="3" id="KW-1185">Reference proteome</keyword>
<comment type="caution">
    <text evidence="2">The sequence shown here is derived from an EMBL/GenBank/DDBJ whole genome shotgun (WGS) entry which is preliminary data.</text>
</comment>
<keyword evidence="1" id="KW-1133">Transmembrane helix</keyword>
<keyword evidence="1" id="KW-0812">Transmembrane</keyword>
<accession>A0A556QJK6</accession>
<keyword evidence="1" id="KW-0472">Membrane</keyword>
<dbReference type="OrthoDB" id="9899336at2"/>
<feature type="transmembrane region" description="Helical" evidence="1">
    <location>
        <begin position="98"/>
        <end position="119"/>
    </location>
</feature>
<dbReference type="EMBL" id="VMBG01000002">
    <property type="protein sequence ID" value="TSJ76835.1"/>
    <property type="molecule type" value="Genomic_DNA"/>
</dbReference>
<dbReference type="Proteomes" id="UP000315648">
    <property type="component" value="Unassembled WGS sequence"/>
</dbReference>
<gene>
    <name evidence="2" type="ORF">FPL22_11995</name>
</gene>
<dbReference type="AlphaFoldDB" id="A0A556QJK6"/>
<organism evidence="2 3">
    <name type="scientific">Rariglobus hedericola</name>
    <dbReference type="NCBI Taxonomy" id="2597822"/>
    <lineage>
        <taxon>Bacteria</taxon>
        <taxon>Pseudomonadati</taxon>
        <taxon>Verrucomicrobiota</taxon>
        <taxon>Opitutia</taxon>
        <taxon>Opitutales</taxon>
        <taxon>Opitutaceae</taxon>
        <taxon>Rariglobus</taxon>
    </lineage>
</organism>
<reference evidence="2 3" key="1">
    <citation type="submission" date="2019-07" db="EMBL/GenBank/DDBJ databases">
        <title>Description of 53C-WASEF.</title>
        <authorList>
            <person name="Pitt A."/>
            <person name="Hahn M.W."/>
        </authorList>
    </citation>
    <scope>NUCLEOTIDE SEQUENCE [LARGE SCALE GENOMIC DNA]</scope>
    <source>
        <strain evidence="2 3">53C-WASEF</strain>
    </source>
</reference>
<name>A0A556QJK6_9BACT</name>
<evidence type="ECO:0000313" key="3">
    <source>
        <dbReference type="Proteomes" id="UP000315648"/>
    </source>
</evidence>
<proteinExistence type="predicted"/>
<dbReference type="RefSeq" id="WP_144230647.1">
    <property type="nucleotide sequence ID" value="NZ_CBCRVV010000017.1"/>
</dbReference>
<evidence type="ECO:0000313" key="2">
    <source>
        <dbReference type="EMBL" id="TSJ76835.1"/>
    </source>
</evidence>
<sequence>MPHLLTGLTQESAEERMAALIAANVPAKLRYLSNGNRASDSKYAIFVEYDDLKEAQRVLGLDFNATDDEAFEDPDDADSLSQCPRCGTRKISYPDEPFVWIVLFSLPLLMLPALGWMIWKSTHGSKKSCQSCLHTWRSKP</sequence>
<evidence type="ECO:0000256" key="1">
    <source>
        <dbReference type="SAM" id="Phobius"/>
    </source>
</evidence>